<dbReference type="PANTHER" id="PTHR30289:SF1">
    <property type="entry name" value="PEBP (PHOSPHATIDYLETHANOLAMINE-BINDING PROTEIN) FAMILY PROTEIN"/>
    <property type="match status" value="1"/>
</dbReference>
<sequence>MKIGINAFENGKRIPVRFTCDGDDISPEIHVSGIPEGKHYMIIMNDPDAPVGLFTHWIIYNIPASVNILHEDIDKNSITEDGFYQGKNDFGKTGYGGPCPPKGNGPHRYFFNLYVQDKRIDRDKISVAEAYNTVKNKEKTTYMGVYERL</sequence>
<dbReference type="Proteomes" id="UP000050515">
    <property type="component" value="Unassembled WGS sequence"/>
</dbReference>
<dbReference type="InterPro" id="IPR005247">
    <property type="entry name" value="YbhB_YbcL/LppC-like"/>
</dbReference>
<proteinExistence type="predicted"/>
<reference evidence="1 2" key="1">
    <citation type="submission" date="2015-09" db="EMBL/GenBank/DDBJ databases">
        <title>Draft genome sequence of Acidiplasma aeolicum DSM 18409.</title>
        <authorList>
            <person name="Hemp J."/>
        </authorList>
    </citation>
    <scope>NUCLEOTIDE SEQUENCE [LARGE SCALE GENOMIC DNA]</scope>
    <source>
        <strain evidence="1 2">V</strain>
    </source>
</reference>
<evidence type="ECO:0000313" key="2">
    <source>
        <dbReference type="Proteomes" id="UP000050515"/>
    </source>
</evidence>
<dbReference type="AlphaFoldDB" id="A0A0P9GX70"/>
<evidence type="ECO:0000313" key="1">
    <source>
        <dbReference type="EMBL" id="KPV45992.1"/>
    </source>
</evidence>
<evidence type="ECO:0008006" key="3">
    <source>
        <dbReference type="Google" id="ProtNLM"/>
    </source>
</evidence>
<dbReference type="Gene3D" id="3.90.280.10">
    <property type="entry name" value="PEBP-like"/>
    <property type="match status" value="1"/>
</dbReference>
<gene>
    <name evidence="1" type="ORF">SE19_07495</name>
</gene>
<accession>A0A0P9GX70</accession>
<dbReference type="CDD" id="cd00865">
    <property type="entry name" value="PEBP_bact_arch"/>
    <property type="match status" value="1"/>
</dbReference>
<dbReference type="GeneID" id="84220984"/>
<dbReference type="Pfam" id="PF01161">
    <property type="entry name" value="PBP"/>
    <property type="match status" value="1"/>
</dbReference>
<organism evidence="1 2">
    <name type="scientific">Acidiplasma aeolicum</name>
    <dbReference type="NCBI Taxonomy" id="507754"/>
    <lineage>
        <taxon>Archaea</taxon>
        <taxon>Methanobacteriati</taxon>
        <taxon>Thermoplasmatota</taxon>
        <taxon>Thermoplasmata</taxon>
        <taxon>Thermoplasmatales</taxon>
        <taxon>Ferroplasmaceae</taxon>
        <taxon>Acidiplasma</taxon>
    </lineage>
</organism>
<dbReference type="PANTHER" id="PTHR30289">
    <property type="entry name" value="UNCHARACTERIZED PROTEIN YBCL-RELATED"/>
    <property type="match status" value="1"/>
</dbReference>
<dbReference type="InterPro" id="IPR036610">
    <property type="entry name" value="PEBP-like_sf"/>
</dbReference>
<dbReference type="PATRIC" id="fig|507754.4.peg.1386"/>
<dbReference type="SUPFAM" id="SSF49777">
    <property type="entry name" value="PEBP-like"/>
    <property type="match status" value="1"/>
</dbReference>
<comment type="caution">
    <text evidence="1">The sequence shown here is derived from an EMBL/GenBank/DDBJ whole genome shotgun (WGS) entry which is preliminary data.</text>
</comment>
<dbReference type="EMBL" id="LJCQ01000330">
    <property type="protein sequence ID" value="KPV45992.1"/>
    <property type="molecule type" value="Genomic_DNA"/>
</dbReference>
<name>A0A0P9GX70_9ARCH</name>
<dbReference type="RefSeq" id="WP_048101167.1">
    <property type="nucleotide sequence ID" value="NZ_JBBYJF010000007.1"/>
</dbReference>
<protein>
    <recommendedName>
        <fullName evidence="3">Phosphatidylethanolamine-binding protein</fullName>
    </recommendedName>
</protein>
<dbReference type="InterPro" id="IPR008914">
    <property type="entry name" value="PEBP"/>
</dbReference>
<dbReference type="NCBIfam" id="TIGR00481">
    <property type="entry name" value="YbhB/YbcL family Raf kinase inhibitor-like protein"/>
    <property type="match status" value="1"/>
</dbReference>